<name>A0AAD3TX66_9TREE</name>
<proteinExistence type="predicted"/>
<protein>
    <submittedName>
        <fullName evidence="1">Uncharacterized protein</fullName>
    </submittedName>
</protein>
<evidence type="ECO:0000313" key="2">
    <source>
        <dbReference type="Proteomes" id="UP001222932"/>
    </source>
</evidence>
<accession>A0AAD3TX66</accession>
<organism evidence="1 2">
    <name type="scientific">Cutaneotrichosporon spelunceum</name>
    <dbReference type="NCBI Taxonomy" id="1672016"/>
    <lineage>
        <taxon>Eukaryota</taxon>
        <taxon>Fungi</taxon>
        <taxon>Dikarya</taxon>
        <taxon>Basidiomycota</taxon>
        <taxon>Agaricomycotina</taxon>
        <taxon>Tremellomycetes</taxon>
        <taxon>Trichosporonales</taxon>
        <taxon>Trichosporonaceae</taxon>
        <taxon>Cutaneotrichosporon</taxon>
    </lineage>
</organism>
<sequence>MLTYIPYTMGDFDHCLLASDGAQFHVRRRHLLEWSPSWPLKRTTTPLDYPAGTVHAALSLIESYAFPPLSADAESLRALALLARMTRELALEPATRRLAKHVAERLRNDSIHGLPAIIIATHLRNAELVVMCIQRGGVMYWAPPVVGAAVLALFPRWAVCALSDAYAEAVVDGYGRGGELDLESAEEAFRDCFARWTAHGEFEEGPVGSIGVPDRVP</sequence>
<reference evidence="1" key="2">
    <citation type="submission" date="2023-06" db="EMBL/GenBank/DDBJ databases">
        <authorList>
            <person name="Kobayashi Y."/>
            <person name="Kayamori A."/>
            <person name="Aoki K."/>
            <person name="Shiwa Y."/>
            <person name="Fujita N."/>
            <person name="Sugita T."/>
            <person name="Iwasaki W."/>
            <person name="Tanaka N."/>
            <person name="Takashima M."/>
        </authorList>
    </citation>
    <scope>NUCLEOTIDE SEQUENCE</scope>
    <source>
        <strain evidence="1">HIS016</strain>
    </source>
</reference>
<dbReference type="EMBL" id="BTCM01000005">
    <property type="protein sequence ID" value="GMK58383.1"/>
    <property type="molecule type" value="Genomic_DNA"/>
</dbReference>
<gene>
    <name evidence="1" type="ORF">CspeluHIS016_0504150</name>
</gene>
<evidence type="ECO:0000313" key="1">
    <source>
        <dbReference type="EMBL" id="GMK58383.1"/>
    </source>
</evidence>
<dbReference type="AlphaFoldDB" id="A0AAD3TX66"/>
<dbReference type="Proteomes" id="UP001222932">
    <property type="component" value="Unassembled WGS sequence"/>
</dbReference>
<reference evidence="1" key="1">
    <citation type="journal article" date="2023" name="BMC Genomics">
        <title>Chromosome-level genome assemblies of Cutaneotrichosporon spp. (Trichosporonales, Basidiomycota) reveal imbalanced evolution between nucleotide sequences and chromosome synteny.</title>
        <authorList>
            <person name="Kobayashi Y."/>
            <person name="Kayamori A."/>
            <person name="Aoki K."/>
            <person name="Shiwa Y."/>
            <person name="Matsutani M."/>
            <person name="Fujita N."/>
            <person name="Sugita T."/>
            <person name="Iwasaki W."/>
            <person name="Tanaka N."/>
            <person name="Takashima M."/>
        </authorList>
    </citation>
    <scope>NUCLEOTIDE SEQUENCE</scope>
    <source>
        <strain evidence="1">HIS016</strain>
    </source>
</reference>
<keyword evidence="2" id="KW-1185">Reference proteome</keyword>
<comment type="caution">
    <text evidence="1">The sequence shown here is derived from an EMBL/GenBank/DDBJ whole genome shotgun (WGS) entry which is preliminary data.</text>
</comment>